<evidence type="ECO:0000259" key="7">
    <source>
        <dbReference type="Pfam" id="PF02687"/>
    </source>
</evidence>
<evidence type="ECO:0000256" key="6">
    <source>
        <dbReference type="SAM" id="Phobius"/>
    </source>
</evidence>
<evidence type="ECO:0000313" key="10">
    <source>
        <dbReference type="Proteomes" id="UP000806522"/>
    </source>
</evidence>
<feature type="transmembrane region" description="Helical" evidence="6">
    <location>
        <begin position="755"/>
        <end position="779"/>
    </location>
</feature>
<dbReference type="PANTHER" id="PTHR30572">
    <property type="entry name" value="MEMBRANE COMPONENT OF TRANSPORTER-RELATED"/>
    <property type="match status" value="1"/>
</dbReference>
<comment type="subcellular location">
    <subcellularLocation>
        <location evidence="1">Cell membrane</location>
        <topology evidence="1">Multi-pass membrane protein</topology>
    </subcellularLocation>
</comment>
<feature type="domain" description="ABC3 transporter permease C-terminal" evidence="7">
    <location>
        <begin position="310"/>
        <end position="426"/>
    </location>
</feature>
<comment type="caution">
    <text evidence="9">The sequence shown here is derived from an EMBL/GenBank/DDBJ whole genome shotgun (WGS) entry which is preliminary data.</text>
</comment>
<keyword evidence="4 6" id="KW-1133">Transmembrane helix</keyword>
<feature type="transmembrane region" description="Helical" evidence="6">
    <location>
        <begin position="440"/>
        <end position="466"/>
    </location>
</feature>
<evidence type="ECO:0000256" key="4">
    <source>
        <dbReference type="ARBA" id="ARBA00022989"/>
    </source>
</evidence>
<evidence type="ECO:0000256" key="5">
    <source>
        <dbReference type="ARBA" id="ARBA00023136"/>
    </source>
</evidence>
<dbReference type="GO" id="GO:0005886">
    <property type="term" value="C:plasma membrane"/>
    <property type="evidence" value="ECO:0007669"/>
    <property type="project" value="UniProtKB-SubCell"/>
</dbReference>
<dbReference type="Pfam" id="PF12704">
    <property type="entry name" value="MacB_PCD"/>
    <property type="match status" value="1"/>
</dbReference>
<feature type="domain" description="ABC3 transporter permease C-terminal" evidence="7">
    <location>
        <begin position="676"/>
        <end position="789"/>
    </location>
</feature>
<feature type="transmembrane region" description="Helical" evidence="6">
    <location>
        <begin position="396"/>
        <end position="419"/>
    </location>
</feature>
<accession>A0A9D5P3R2</accession>
<feature type="domain" description="MacB-like periplasmic core" evidence="8">
    <location>
        <begin position="28"/>
        <end position="261"/>
    </location>
</feature>
<feature type="transmembrane region" description="Helical" evidence="6">
    <location>
        <begin position="717"/>
        <end position="743"/>
    </location>
</feature>
<reference evidence="9" key="1">
    <citation type="submission" date="2019-04" db="EMBL/GenBank/DDBJ databases">
        <title>Evolution of Biomass-Degrading Anaerobic Consortia Revealed by Metagenomics.</title>
        <authorList>
            <person name="Peng X."/>
        </authorList>
    </citation>
    <scope>NUCLEOTIDE SEQUENCE</scope>
    <source>
        <strain evidence="9">SIG140</strain>
    </source>
</reference>
<protein>
    <submittedName>
        <fullName evidence="9">FtsX-like permease family protein</fullName>
    </submittedName>
</protein>
<feature type="transmembrane region" description="Helical" evidence="6">
    <location>
        <begin position="673"/>
        <end position="697"/>
    </location>
</feature>
<dbReference type="PANTHER" id="PTHR30572:SF18">
    <property type="entry name" value="ABC-TYPE MACROLIDE FAMILY EXPORT SYSTEM PERMEASE COMPONENT 2"/>
    <property type="match status" value="1"/>
</dbReference>
<dbReference type="EMBL" id="SUYC01000019">
    <property type="protein sequence ID" value="MBE6271927.1"/>
    <property type="molecule type" value="Genomic_DNA"/>
</dbReference>
<sequence length="796" mass="90131">MYFCIRNHKLNNDMKSFFRFLLRNKLYTLINIAGLVVSLMFIILMGDYTWRQFTIDSWHKHAERIVLIGSQDNFFMWPQAATDIKAMCPEVEQTCCVMSQSGKIKYGERVVEDGDDQSTILLADSTFFGFFDYELTQGNRRTALDKPDKCVITERLAKRLFGDKNPMGESIQITGERHVRIGHDDPYDSTLVYTVSAIAKDFDHTVLPNETQIIVSMQRYPQVMGYQLENYTAAYGPNGVSKVFFMLHPGTSLDSKKAVITDYLSKNYYGKWEANGLTFTPLKDLMFAPQNSGAGMQKGDKSRLRILLAAVLAILFFAISNYINLTVANTGFRAKEMATRKLFGSSQNDISLKLIAESTLMVAISFAVGLALAFAFQNEAVDLFKGKIDLYGDISLGTVSVSIAFILLVGIISGVMPSWQLSRFQPIDIVKGSFRYRSKMVLGKIFIILQNVVTMVMLTSALVIWLQLNHLIHAPLGYNTENLFVINAPDGKHQTVRSLLEKMPFVEKIGMFEKTSLATGSCSMQSVTRNDKLVILYLLDLDKTAYNLYGFKKKKDYGQTSDGYYLTEETMRQMEYTDTTTQTVWNKPIAGVLNDIHRINVLQGVEPFVIQFKDSFNYPSYLVKTNGDKQAKATFTAMLKEQGVPEADMEWYVQSLEESIADTFADQRNTLKIISLFTIIAIVISILGYIGMSLFFIRQRQKEIAIRKVMGSTSGEVLLLMLRTFSIPMLISFVIAVPVSWYFMRDWLSNFSYRIALSPWIFAVAGFTCFIISVLTVIIQSWRAASENPINNIKTE</sequence>
<dbReference type="InterPro" id="IPR025857">
    <property type="entry name" value="MacB_PCD"/>
</dbReference>
<dbReference type="InterPro" id="IPR003838">
    <property type="entry name" value="ABC3_permease_C"/>
</dbReference>
<proteinExistence type="predicted"/>
<feature type="transmembrane region" description="Helical" evidence="6">
    <location>
        <begin position="26"/>
        <end position="46"/>
    </location>
</feature>
<keyword evidence="2" id="KW-1003">Cell membrane</keyword>
<dbReference type="AlphaFoldDB" id="A0A9D5P3R2"/>
<keyword evidence="3 6" id="KW-0812">Transmembrane</keyword>
<feature type="transmembrane region" description="Helical" evidence="6">
    <location>
        <begin position="350"/>
        <end position="376"/>
    </location>
</feature>
<evidence type="ECO:0000313" key="9">
    <source>
        <dbReference type="EMBL" id="MBE6271927.1"/>
    </source>
</evidence>
<organism evidence="9 10">
    <name type="scientific">Xylanibacter ruminicola</name>
    <name type="common">Prevotella ruminicola</name>
    <dbReference type="NCBI Taxonomy" id="839"/>
    <lineage>
        <taxon>Bacteria</taxon>
        <taxon>Pseudomonadati</taxon>
        <taxon>Bacteroidota</taxon>
        <taxon>Bacteroidia</taxon>
        <taxon>Bacteroidales</taxon>
        <taxon>Prevotellaceae</taxon>
        <taxon>Xylanibacter</taxon>
    </lineage>
</organism>
<dbReference type="Proteomes" id="UP000806522">
    <property type="component" value="Unassembled WGS sequence"/>
</dbReference>
<feature type="transmembrane region" description="Helical" evidence="6">
    <location>
        <begin position="306"/>
        <end position="329"/>
    </location>
</feature>
<evidence type="ECO:0000256" key="1">
    <source>
        <dbReference type="ARBA" id="ARBA00004651"/>
    </source>
</evidence>
<dbReference type="GO" id="GO:0022857">
    <property type="term" value="F:transmembrane transporter activity"/>
    <property type="evidence" value="ECO:0007669"/>
    <property type="project" value="TreeGrafter"/>
</dbReference>
<name>A0A9D5P3R2_XYLRU</name>
<evidence type="ECO:0000256" key="2">
    <source>
        <dbReference type="ARBA" id="ARBA00022475"/>
    </source>
</evidence>
<dbReference type="Pfam" id="PF02687">
    <property type="entry name" value="FtsX"/>
    <property type="match status" value="2"/>
</dbReference>
<evidence type="ECO:0000256" key="3">
    <source>
        <dbReference type="ARBA" id="ARBA00022692"/>
    </source>
</evidence>
<evidence type="ECO:0000259" key="8">
    <source>
        <dbReference type="Pfam" id="PF12704"/>
    </source>
</evidence>
<keyword evidence="5 6" id="KW-0472">Membrane</keyword>
<dbReference type="InterPro" id="IPR050250">
    <property type="entry name" value="Macrolide_Exporter_MacB"/>
</dbReference>
<gene>
    <name evidence="9" type="ORF">E7101_13425</name>
</gene>